<name>A0A0N8PN35_9GAMM</name>
<feature type="signal peptide" evidence="3">
    <location>
        <begin position="1"/>
        <end position="28"/>
    </location>
</feature>
<sequence length="135" mass="14223">MRQIAKLGRIVAAPLAVLVALASIPASAGAGLVSTEQVVQDARMEAERARVQSFLERDDVRQQLERLGVSAEEASKRVDSLTDAEVRQVAGALDREPAGGDGLGTLVGGAIFVFIVLLITDIAGLTDVFPFVKKP</sequence>
<dbReference type="EMBL" id="FMUN01000008">
    <property type="protein sequence ID" value="SCY60377.1"/>
    <property type="molecule type" value="Genomic_DNA"/>
</dbReference>
<keyword evidence="2" id="KW-0812">Transmembrane</keyword>
<dbReference type="NCBIfam" id="NF033919">
    <property type="entry name" value="PA2779_fam"/>
    <property type="match status" value="1"/>
</dbReference>
<evidence type="ECO:0008006" key="6">
    <source>
        <dbReference type="Google" id="ProtNLM"/>
    </source>
</evidence>
<keyword evidence="3" id="KW-0732">Signal</keyword>
<protein>
    <recommendedName>
        <fullName evidence="6">PA2779 family protein</fullName>
    </recommendedName>
</protein>
<evidence type="ECO:0000256" key="1">
    <source>
        <dbReference type="SAM" id="Coils"/>
    </source>
</evidence>
<feature type="transmembrane region" description="Helical" evidence="2">
    <location>
        <begin position="106"/>
        <end position="132"/>
    </location>
</feature>
<evidence type="ECO:0000256" key="2">
    <source>
        <dbReference type="SAM" id="Phobius"/>
    </source>
</evidence>
<dbReference type="STRING" id="381306.AN478_06405"/>
<keyword evidence="2" id="KW-0472">Membrane</keyword>
<keyword evidence="2" id="KW-1133">Transmembrane helix</keyword>
<dbReference type="Pfam" id="PF20332">
    <property type="entry name" value="DUF6627"/>
    <property type="match status" value="1"/>
</dbReference>
<dbReference type="Proteomes" id="UP000183104">
    <property type="component" value="Unassembled WGS sequence"/>
</dbReference>
<dbReference type="InterPro" id="IPR016924">
    <property type="entry name" value="UCP029543"/>
</dbReference>
<evidence type="ECO:0000313" key="5">
    <source>
        <dbReference type="Proteomes" id="UP000183104"/>
    </source>
</evidence>
<organism evidence="4 5">
    <name type="scientific">Thiohalorhabdus denitrificans</name>
    <dbReference type="NCBI Taxonomy" id="381306"/>
    <lineage>
        <taxon>Bacteria</taxon>
        <taxon>Pseudomonadati</taxon>
        <taxon>Pseudomonadota</taxon>
        <taxon>Gammaproteobacteria</taxon>
        <taxon>Thiohalorhabdales</taxon>
        <taxon>Thiohalorhabdaceae</taxon>
        <taxon>Thiohalorhabdus</taxon>
    </lineage>
</organism>
<keyword evidence="1" id="KW-0175">Coiled coil</keyword>
<gene>
    <name evidence="4" type="ORF">SAMN05661077_2644</name>
</gene>
<dbReference type="PIRSF" id="PIRSF029543">
    <property type="entry name" value="UCP029543"/>
    <property type="match status" value="1"/>
</dbReference>
<proteinExistence type="predicted"/>
<reference evidence="5" key="1">
    <citation type="submission" date="2016-10" db="EMBL/GenBank/DDBJ databases">
        <authorList>
            <person name="Varghese N."/>
        </authorList>
    </citation>
    <scope>NUCLEOTIDE SEQUENCE [LARGE SCALE GENOMIC DNA]</scope>
    <source>
        <strain evidence="5">HL 19</strain>
    </source>
</reference>
<dbReference type="AlphaFoldDB" id="A0A0N8PN35"/>
<feature type="coiled-coil region" evidence="1">
    <location>
        <begin position="32"/>
        <end position="77"/>
    </location>
</feature>
<evidence type="ECO:0000256" key="3">
    <source>
        <dbReference type="SAM" id="SignalP"/>
    </source>
</evidence>
<dbReference type="OrthoDB" id="6401969at2"/>
<dbReference type="InterPro" id="IPR046735">
    <property type="entry name" value="PA2779-like"/>
</dbReference>
<feature type="chain" id="PRO_5010429598" description="PA2779 family protein" evidence="3">
    <location>
        <begin position="29"/>
        <end position="135"/>
    </location>
</feature>
<evidence type="ECO:0000313" key="4">
    <source>
        <dbReference type="EMBL" id="SCY60377.1"/>
    </source>
</evidence>
<accession>A0A0N8PN35</accession>
<keyword evidence="5" id="KW-1185">Reference proteome</keyword>
<dbReference type="RefSeq" id="WP_054965791.1">
    <property type="nucleotide sequence ID" value="NZ_FMUN01000008.1"/>
</dbReference>